<protein>
    <recommendedName>
        <fullName evidence="5">CBM6 domain-containing protein</fullName>
    </recommendedName>
</protein>
<evidence type="ECO:0000313" key="7">
    <source>
        <dbReference type="Proteomes" id="UP000391834"/>
    </source>
</evidence>
<dbReference type="InterPro" id="IPR005084">
    <property type="entry name" value="CBM6"/>
</dbReference>
<dbReference type="PROSITE" id="PS51175">
    <property type="entry name" value="CBM6"/>
    <property type="match status" value="1"/>
</dbReference>
<dbReference type="GO" id="GO:0030246">
    <property type="term" value="F:carbohydrate binding"/>
    <property type="evidence" value="ECO:0007669"/>
    <property type="project" value="InterPro"/>
</dbReference>
<evidence type="ECO:0000256" key="2">
    <source>
        <dbReference type="ARBA" id="ARBA00022729"/>
    </source>
</evidence>
<evidence type="ECO:0000256" key="3">
    <source>
        <dbReference type="ARBA" id="ARBA00022801"/>
    </source>
</evidence>
<dbReference type="InterPro" id="IPR006584">
    <property type="entry name" value="Cellulose-bd_IV"/>
</dbReference>
<proteinExistence type="inferred from homology"/>
<dbReference type="CDD" id="cd04084">
    <property type="entry name" value="CBM6_xylanase-like"/>
    <property type="match status" value="1"/>
</dbReference>
<dbReference type="SUPFAM" id="SSF75005">
    <property type="entry name" value="Arabinanase/levansucrase/invertase"/>
    <property type="match status" value="1"/>
</dbReference>
<gene>
    <name evidence="6" type="ORF">PbJCM13498_24520</name>
</gene>
<dbReference type="InterPro" id="IPR008979">
    <property type="entry name" value="Galactose-bd-like_sf"/>
</dbReference>
<dbReference type="InterPro" id="IPR013320">
    <property type="entry name" value="ConA-like_dom_sf"/>
</dbReference>
<evidence type="ECO:0000256" key="4">
    <source>
        <dbReference type="ARBA" id="ARBA00023295"/>
    </source>
</evidence>
<comment type="caution">
    <text evidence="6">The sequence shown here is derived from an EMBL/GenBank/DDBJ whole genome shotgun (WGS) entry which is preliminary data.</text>
</comment>
<dbReference type="PANTHER" id="PTHR42812:SF12">
    <property type="entry name" value="BETA-XYLOSIDASE-RELATED"/>
    <property type="match status" value="1"/>
</dbReference>
<dbReference type="InterPro" id="IPR006710">
    <property type="entry name" value="Glyco_hydro_43"/>
</dbReference>
<organism evidence="6 7">
    <name type="scientific">Prolixibacter bellariivorans</name>
    <dbReference type="NCBI Taxonomy" id="314319"/>
    <lineage>
        <taxon>Bacteria</taxon>
        <taxon>Pseudomonadati</taxon>
        <taxon>Bacteroidota</taxon>
        <taxon>Bacteroidia</taxon>
        <taxon>Marinilabiliales</taxon>
        <taxon>Prolixibacteraceae</taxon>
        <taxon>Prolixibacter</taxon>
    </lineage>
</organism>
<dbReference type="PANTHER" id="PTHR42812">
    <property type="entry name" value="BETA-XYLOSIDASE"/>
    <property type="match status" value="1"/>
</dbReference>
<dbReference type="InterPro" id="IPR023296">
    <property type="entry name" value="Glyco_hydro_beta-prop_sf"/>
</dbReference>
<dbReference type="GO" id="GO:0005975">
    <property type="term" value="P:carbohydrate metabolic process"/>
    <property type="evidence" value="ECO:0007669"/>
    <property type="project" value="InterPro"/>
</dbReference>
<accession>A0A5M4B0A3</accession>
<dbReference type="SMART" id="SM00606">
    <property type="entry name" value="CBD_IV"/>
    <property type="match status" value="1"/>
</dbReference>
<dbReference type="Pfam" id="PF03422">
    <property type="entry name" value="CBM_6"/>
    <property type="match status" value="1"/>
</dbReference>
<dbReference type="GO" id="GO:0004553">
    <property type="term" value="F:hydrolase activity, hydrolyzing O-glycosyl compounds"/>
    <property type="evidence" value="ECO:0007669"/>
    <property type="project" value="InterPro"/>
</dbReference>
<dbReference type="Proteomes" id="UP000391834">
    <property type="component" value="Unassembled WGS sequence"/>
</dbReference>
<dbReference type="Pfam" id="PF04616">
    <property type="entry name" value="Glyco_hydro_43"/>
    <property type="match status" value="1"/>
</dbReference>
<dbReference type="AlphaFoldDB" id="A0A5M4B0A3"/>
<comment type="similarity">
    <text evidence="1">Belongs to the glycosyl hydrolase 43 family.</text>
</comment>
<dbReference type="InterPro" id="IPR041542">
    <property type="entry name" value="GH43_C2"/>
</dbReference>
<reference evidence="6 7" key="1">
    <citation type="submission" date="2019-10" db="EMBL/GenBank/DDBJ databases">
        <title>Prolixibacter strains distinguished by the presence of nitrate reductase genes were adept at nitrate-dependent anaerobic corrosion of metallic iron and carbon steel.</title>
        <authorList>
            <person name="Iino T."/>
            <person name="Shono N."/>
            <person name="Ito K."/>
            <person name="Nakamura R."/>
            <person name="Sueoka K."/>
            <person name="Harayama S."/>
            <person name="Ohkuma M."/>
        </authorList>
    </citation>
    <scope>NUCLEOTIDE SEQUENCE [LARGE SCALE GENOMIC DNA]</scope>
    <source>
        <strain evidence="6 7">JCM 13498</strain>
    </source>
</reference>
<feature type="domain" description="CBM6" evidence="5">
    <location>
        <begin position="516"/>
        <end position="645"/>
    </location>
</feature>
<dbReference type="Gene3D" id="2.60.120.200">
    <property type="match status" value="1"/>
</dbReference>
<dbReference type="SUPFAM" id="SSF49785">
    <property type="entry name" value="Galactose-binding domain-like"/>
    <property type="match status" value="1"/>
</dbReference>
<evidence type="ECO:0000313" key="6">
    <source>
        <dbReference type="EMBL" id="GET33589.1"/>
    </source>
</evidence>
<dbReference type="Gene3D" id="2.115.10.20">
    <property type="entry name" value="Glycosyl hydrolase domain, family 43"/>
    <property type="match status" value="1"/>
</dbReference>
<keyword evidence="7" id="KW-1185">Reference proteome</keyword>
<evidence type="ECO:0000256" key="1">
    <source>
        <dbReference type="ARBA" id="ARBA00009865"/>
    </source>
</evidence>
<keyword evidence="2" id="KW-0732">Signal</keyword>
<dbReference type="SUPFAM" id="SSF49899">
    <property type="entry name" value="Concanavalin A-like lectins/glucanases"/>
    <property type="match status" value="1"/>
</dbReference>
<keyword evidence="3" id="KW-0378">Hydrolase</keyword>
<sequence length="655" mass="73010">MLGTSAAHCQSVSFKTYNNPVIPGDHSDCTLTKVGHDFYTTGSSFNPTPVIYHSTDLVHWEAIAQPVSANWKDYGDKPQGGCWGGQMVYYNHKYWFFFSHGGMMFTTADRPEGPWSMPVRVQNPSELPYSLGYDNSIFIDDNGKWYMIVKNGQANNGIVELGPNGQPTGVVYDLSWLNAKSSDGSFPYSWAEGPVMWKHNGYYYYSFARDVSGGQKYMRSKVLTADSSAWTTPVDFFNENDQGKATAIFSGPNHSSAAVMIDDSTSWVVHPVWARGNKGEWFGQGRQGLLSQVYYDANNNAVADYPSNRSFTAPKLSSSGIPWMVPKADFFTSDKLNPEWSFLGYTPDNTWSLSVRPGWIRLTPKSIDKPNTIIKTDPEHNYSLITRVDFAPSSINDEAGIRIMNGMENLFAKVFCTLNSEGKEVVRFSFDNTSYSSENQTENIIWLKLVRDDHILSGYYSSDGFDWTKVGQDIDVSKLDSYSADFDGWCGNRQGLYVQGSKSADFDLYIYRDAYTPILAECPANQSGTKRIQVSAGDYALGDINNGDWALYAGVEFGEDDYARNCDSVKITASSIHDATVEVWLDSIGTGKRIASCHIFKTGGLNSYHTFSAKTDKSKGMHDVYLRFLGPGDENIMSLRNLVFITSPSSEVVNH</sequence>
<keyword evidence="4" id="KW-0326">Glycosidase</keyword>
<dbReference type="InterPro" id="IPR051795">
    <property type="entry name" value="Glycosyl_Hydrlase_43"/>
</dbReference>
<evidence type="ECO:0000259" key="5">
    <source>
        <dbReference type="PROSITE" id="PS51175"/>
    </source>
</evidence>
<dbReference type="Pfam" id="PF17851">
    <property type="entry name" value="GH43_C2"/>
    <property type="match status" value="1"/>
</dbReference>
<dbReference type="EMBL" id="BLAX01000001">
    <property type="protein sequence ID" value="GET33589.1"/>
    <property type="molecule type" value="Genomic_DNA"/>
</dbReference>
<dbReference type="Gene3D" id="2.60.120.260">
    <property type="entry name" value="Galactose-binding domain-like"/>
    <property type="match status" value="1"/>
</dbReference>
<name>A0A5M4B0A3_9BACT</name>